<sequence length="382" mass="40264">MARVRQWAGTAAGRLRQGWRPALEAAVAATIAWVVAARLIGHPDPFFAPSAALIVLGEARGKRVRQTVEMVLGVAAGVLAADLAVQALPTGTGTIFLVLLLTIGLMVGVGASSTLTVQAAISALYLVVVAAPQDTMVPFRFVDALIGGAVALAASQLMVARDPLAPLVAEARRTYGDLAELLTRLDEALCRCDEEAARAALERAREVDGCVDRFRTAVQACTESLRLRVRKRRHLGQVEEVEATCRQLDYAVRNIRVLARNGVTLTRLNTAWPGEPGGGVATPPELGAALRALAQAVRAAADALSTDLVGRSDADRYAQRADEHAMEAVRIAAGLLRTDPPLPVVMIVGQIRATAIDLLRGVGVDDAAVLGRVDEALGLPRA</sequence>
<evidence type="ECO:0000256" key="3">
    <source>
        <dbReference type="ARBA" id="ARBA00022989"/>
    </source>
</evidence>
<keyword evidence="4 5" id="KW-0472">Membrane</keyword>
<reference evidence="8" key="1">
    <citation type="submission" date="2016-06" db="EMBL/GenBank/DDBJ databases">
        <authorList>
            <person name="Varghese N."/>
        </authorList>
    </citation>
    <scope>NUCLEOTIDE SEQUENCE [LARGE SCALE GENOMIC DNA]</scope>
    <source>
        <strain evidence="8">DSM 43171</strain>
    </source>
</reference>
<keyword evidence="8" id="KW-1185">Reference proteome</keyword>
<feature type="transmembrane region" description="Helical" evidence="5">
    <location>
        <begin position="139"/>
        <end position="159"/>
    </location>
</feature>
<feature type="transmembrane region" description="Helical" evidence="5">
    <location>
        <begin position="68"/>
        <end position="88"/>
    </location>
</feature>
<dbReference type="EMBL" id="FMDN01000004">
    <property type="protein sequence ID" value="SCG46030.1"/>
    <property type="molecule type" value="Genomic_DNA"/>
</dbReference>
<evidence type="ECO:0000256" key="2">
    <source>
        <dbReference type="ARBA" id="ARBA00022692"/>
    </source>
</evidence>
<gene>
    <name evidence="7" type="ORF">GA0070560_104283</name>
</gene>
<dbReference type="STRING" id="47864.GA0070560_104283"/>
<proteinExistence type="predicted"/>
<evidence type="ECO:0000259" key="6">
    <source>
        <dbReference type="Pfam" id="PF13515"/>
    </source>
</evidence>
<dbReference type="RefSeq" id="WP_091293577.1">
    <property type="nucleotide sequence ID" value="NZ_FMDN01000004.1"/>
</dbReference>
<evidence type="ECO:0000256" key="4">
    <source>
        <dbReference type="ARBA" id="ARBA00023136"/>
    </source>
</evidence>
<dbReference type="AlphaFoldDB" id="A0A1C5HJ44"/>
<organism evidence="7 8">
    <name type="scientific">Micromonospora halophytica</name>
    <dbReference type="NCBI Taxonomy" id="47864"/>
    <lineage>
        <taxon>Bacteria</taxon>
        <taxon>Bacillati</taxon>
        <taxon>Actinomycetota</taxon>
        <taxon>Actinomycetes</taxon>
        <taxon>Micromonosporales</taxon>
        <taxon>Micromonosporaceae</taxon>
        <taxon>Micromonospora</taxon>
    </lineage>
</organism>
<evidence type="ECO:0000256" key="1">
    <source>
        <dbReference type="ARBA" id="ARBA00004141"/>
    </source>
</evidence>
<evidence type="ECO:0000313" key="7">
    <source>
        <dbReference type="EMBL" id="SCG46030.1"/>
    </source>
</evidence>
<accession>A0A1C5HJ44</accession>
<dbReference type="Proteomes" id="UP000199408">
    <property type="component" value="Unassembled WGS sequence"/>
</dbReference>
<dbReference type="GO" id="GO:0016020">
    <property type="term" value="C:membrane"/>
    <property type="evidence" value="ECO:0007669"/>
    <property type="project" value="UniProtKB-SubCell"/>
</dbReference>
<dbReference type="InterPro" id="IPR049453">
    <property type="entry name" value="Memb_transporter_dom"/>
</dbReference>
<feature type="domain" description="Integral membrane bound transporter" evidence="6">
    <location>
        <begin position="32"/>
        <end position="153"/>
    </location>
</feature>
<keyword evidence="3 5" id="KW-1133">Transmembrane helix</keyword>
<protein>
    <submittedName>
        <fullName evidence="7">Uncharacterized membrane protein YgaE, UPF0421/DUF939 family</fullName>
    </submittedName>
</protein>
<evidence type="ECO:0000256" key="5">
    <source>
        <dbReference type="SAM" id="Phobius"/>
    </source>
</evidence>
<dbReference type="Pfam" id="PF13515">
    <property type="entry name" value="FUSC_2"/>
    <property type="match status" value="1"/>
</dbReference>
<comment type="subcellular location">
    <subcellularLocation>
        <location evidence="1">Membrane</location>
        <topology evidence="1">Multi-pass membrane protein</topology>
    </subcellularLocation>
</comment>
<evidence type="ECO:0000313" key="8">
    <source>
        <dbReference type="Proteomes" id="UP000199408"/>
    </source>
</evidence>
<dbReference type="OrthoDB" id="5198202at2"/>
<keyword evidence="2 5" id="KW-0812">Transmembrane</keyword>
<feature type="transmembrane region" description="Helical" evidence="5">
    <location>
        <begin position="94"/>
        <end position="127"/>
    </location>
</feature>
<name>A0A1C5HJ44_9ACTN</name>